<dbReference type="Proteomes" id="UP001611075">
    <property type="component" value="Unassembled WGS sequence"/>
</dbReference>
<keyword evidence="2" id="KW-0472">Membrane</keyword>
<feature type="compositionally biased region" description="Gly residues" evidence="1">
    <location>
        <begin position="118"/>
        <end position="143"/>
    </location>
</feature>
<evidence type="ECO:0000313" key="3">
    <source>
        <dbReference type="EMBL" id="MFI0794888.1"/>
    </source>
</evidence>
<comment type="caution">
    <text evidence="3">The sequence shown here is derived from an EMBL/GenBank/DDBJ whole genome shotgun (WGS) entry which is preliminary data.</text>
</comment>
<accession>A0ABW7SSF0</accession>
<feature type="transmembrane region" description="Helical" evidence="2">
    <location>
        <begin position="33"/>
        <end position="51"/>
    </location>
</feature>
<protein>
    <submittedName>
        <fullName evidence="3">Uncharacterized protein</fullName>
    </submittedName>
</protein>
<reference evidence="3 4" key="1">
    <citation type="submission" date="2024-10" db="EMBL/GenBank/DDBJ databases">
        <title>The Natural Products Discovery Center: Release of the First 8490 Sequenced Strains for Exploring Actinobacteria Biosynthetic Diversity.</title>
        <authorList>
            <person name="Kalkreuter E."/>
            <person name="Kautsar S.A."/>
            <person name="Yang D."/>
            <person name="Bader C.D."/>
            <person name="Teijaro C.N."/>
            <person name="Fluegel L."/>
            <person name="Davis C.M."/>
            <person name="Simpson J.R."/>
            <person name="Lauterbach L."/>
            <person name="Steele A.D."/>
            <person name="Gui C."/>
            <person name="Meng S."/>
            <person name="Li G."/>
            <person name="Viehrig K."/>
            <person name="Ye F."/>
            <person name="Su P."/>
            <person name="Kiefer A.F."/>
            <person name="Nichols A."/>
            <person name="Cepeda A.J."/>
            <person name="Yan W."/>
            <person name="Fan B."/>
            <person name="Jiang Y."/>
            <person name="Adhikari A."/>
            <person name="Zheng C.-J."/>
            <person name="Schuster L."/>
            <person name="Cowan T.M."/>
            <person name="Smanski M.J."/>
            <person name="Chevrette M.G."/>
            <person name="De Carvalho L.P.S."/>
            <person name="Shen B."/>
        </authorList>
    </citation>
    <scope>NUCLEOTIDE SEQUENCE [LARGE SCALE GENOMIC DNA]</scope>
    <source>
        <strain evidence="3 4">NPDC021253</strain>
    </source>
</reference>
<keyword evidence="2" id="KW-0812">Transmembrane</keyword>
<gene>
    <name evidence="3" type="ORF">ACH4OY_19705</name>
</gene>
<evidence type="ECO:0000256" key="2">
    <source>
        <dbReference type="SAM" id="Phobius"/>
    </source>
</evidence>
<keyword evidence="2" id="KW-1133">Transmembrane helix</keyword>
<organism evidence="3 4">
    <name type="scientific">Micromonospora rubida</name>
    <dbReference type="NCBI Taxonomy" id="2697657"/>
    <lineage>
        <taxon>Bacteria</taxon>
        <taxon>Bacillati</taxon>
        <taxon>Actinomycetota</taxon>
        <taxon>Actinomycetes</taxon>
        <taxon>Micromonosporales</taxon>
        <taxon>Micromonosporaceae</taxon>
        <taxon>Micromonospora</taxon>
    </lineage>
</organism>
<keyword evidence="4" id="KW-1185">Reference proteome</keyword>
<feature type="compositionally biased region" description="Gly residues" evidence="1">
    <location>
        <begin position="90"/>
        <end position="109"/>
    </location>
</feature>
<feature type="transmembrane region" description="Helical" evidence="2">
    <location>
        <begin position="7"/>
        <end position="27"/>
    </location>
</feature>
<feature type="region of interest" description="Disordered" evidence="1">
    <location>
        <begin position="85"/>
        <end position="143"/>
    </location>
</feature>
<proteinExistence type="predicted"/>
<name>A0ABW7SSF0_9ACTN</name>
<dbReference type="RefSeq" id="WP_396681622.1">
    <property type="nucleotide sequence ID" value="NZ_JBIRPU010000014.1"/>
</dbReference>
<sequence>MTMLRAVASALVLVGGLILLLALIGLAGGELDAALAGVLGLALLAVGLVLFNRAGRRRGGYHHPATGEPAGLYGSGTYGMGAGADHSVGGRWGDSGDSGPGDSGSGWSGGADHSGADPSGGGWSGGDSGGWSGGGDSGGGGSC</sequence>
<evidence type="ECO:0000256" key="1">
    <source>
        <dbReference type="SAM" id="MobiDB-lite"/>
    </source>
</evidence>
<evidence type="ECO:0000313" key="4">
    <source>
        <dbReference type="Proteomes" id="UP001611075"/>
    </source>
</evidence>
<dbReference type="EMBL" id="JBIRPU010000014">
    <property type="protein sequence ID" value="MFI0794888.1"/>
    <property type="molecule type" value="Genomic_DNA"/>
</dbReference>